<dbReference type="GO" id="GO:0022857">
    <property type="term" value="F:transmembrane transporter activity"/>
    <property type="evidence" value="ECO:0007669"/>
    <property type="project" value="InterPro"/>
</dbReference>
<feature type="domain" description="Major facilitator superfamily (MFS) profile" evidence="8">
    <location>
        <begin position="10"/>
        <end position="397"/>
    </location>
</feature>
<feature type="transmembrane region" description="Helical" evidence="7">
    <location>
        <begin position="49"/>
        <end position="67"/>
    </location>
</feature>
<feature type="transmembrane region" description="Helical" evidence="7">
    <location>
        <begin position="76"/>
        <end position="95"/>
    </location>
</feature>
<keyword evidence="3" id="KW-1003">Cell membrane</keyword>
<feature type="transmembrane region" description="Helical" evidence="7">
    <location>
        <begin position="165"/>
        <end position="184"/>
    </location>
</feature>
<evidence type="ECO:0000256" key="7">
    <source>
        <dbReference type="SAM" id="Phobius"/>
    </source>
</evidence>
<feature type="transmembrane region" description="Helical" evidence="7">
    <location>
        <begin position="215"/>
        <end position="234"/>
    </location>
</feature>
<dbReference type="InterPro" id="IPR050171">
    <property type="entry name" value="MFS_Transporters"/>
</dbReference>
<dbReference type="InterPro" id="IPR036259">
    <property type="entry name" value="MFS_trans_sf"/>
</dbReference>
<dbReference type="InterPro" id="IPR020846">
    <property type="entry name" value="MFS_dom"/>
</dbReference>
<evidence type="ECO:0000256" key="5">
    <source>
        <dbReference type="ARBA" id="ARBA00022989"/>
    </source>
</evidence>
<evidence type="ECO:0000256" key="4">
    <source>
        <dbReference type="ARBA" id="ARBA00022692"/>
    </source>
</evidence>
<dbReference type="InterPro" id="IPR000849">
    <property type="entry name" value="Sugar_P_transporter"/>
</dbReference>
<evidence type="ECO:0000256" key="2">
    <source>
        <dbReference type="ARBA" id="ARBA00022448"/>
    </source>
</evidence>
<dbReference type="PANTHER" id="PTHR23517">
    <property type="entry name" value="RESISTANCE PROTEIN MDTM, PUTATIVE-RELATED-RELATED"/>
    <property type="match status" value="1"/>
</dbReference>
<keyword evidence="2" id="KW-0813">Transport</keyword>
<feature type="transmembrane region" description="Helical" evidence="7">
    <location>
        <begin position="284"/>
        <end position="301"/>
    </location>
</feature>
<evidence type="ECO:0000313" key="10">
    <source>
        <dbReference type="Proteomes" id="UP001151071"/>
    </source>
</evidence>
<dbReference type="RefSeq" id="WP_271140325.1">
    <property type="nucleotide sequence ID" value="NZ_JAPYYP010000016.1"/>
</dbReference>
<sequence length="411" mass="44074">MNERRWRMGVLVIVWMAFLFSFVDRLSWPPIIPLASKELGLSKAEAGSYMTAFYIGYVITQLPGGLLTDRFGYRKVLLSSFFVMGVFTASMGLIHDFAAGFALRVLAGLGSGAVFSACVRAIFDWFPAKGRGTAMGFFMTASSLGVSVVNMFVPAVANAYGWQTSFLVAGLLPLFGLAAGYVILRENTPAAARRAQAPSSSDFWKNVGRLFQNRNLMITGFSGFCAMWATWGTATWANTYLNKGLNLSLVEAGVIMSLYGMTALLCKPVIGILADVLKVQRRTLLFIVLALFGPALLWFGTTTSVAMLYAAAAVLGVAAFVYSPIMNTFIGELVPPEMVGTATGFVNTIWQLGSLISPLAVGAVLDATNSYVFAFLALAVGPMLGAIIILFVKERQPSAEVAPDQAERAGA</sequence>
<feature type="transmembrane region" description="Helical" evidence="7">
    <location>
        <begin position="254"/>
        <end position="277"/>
    </location>
</feature>
<evidence type="ECO:0000256" key="3">
    <source>
        <dbReference type="ARBA" id="ARBA00022475"/>
    </source>
</evidence>
<keyword evidence="5 7" id="KW-1133">Transmembrane helix</keyword>
<protein>
    <submittedName>
        <fullName evidence="9">MFS transporter</fullName>
    </submittedName>
</protein>
<dbReference type="Pfam" id="PF07690">
    <property type="entry name" value="MFS_1"/>
    <property type="match status" value="1"/>
</dbReference>
<organism evidence="9 10">
    <name type="scientific">Brevibacillus thermoruber</name>
    <dbReference type="NCBI Taxonomy" id="33942"/>
    <lineage>
        <taxon>Bacteria</taxon>
        <taxon>Bacillati</taxon>
        <taxon>Bacillota</taxon>
        <taxon>Bacilli</taxon>
        <taxon>Bacillales</taxon>
        <taxon>Paenibacillaceae</taxon>
        <taxon>Brevibacillus</taxon>
    </lineage>
</organism>
<gene>
    <name evidence="9" type="ORF">O3V59_13310</name>
</gene>
<dbReference type="Gene3D" id="1.20.1250.20">
    <property type="entry name" value="MFS general substrate transporter like domains"/>
    <property type="match status" value="2"/>
</dbReference>
<dbReference type="InterPro" id="IPR011701">
    <property type="entry name" value="MFS"/>
</dbReference>
<evidence type="ECO:0000313" key="9">
    <source>
        <dbReference type="EMBL" id="MDA5109343.1"/>
    </source>
</evidence>
<keyword evidence="6 7" id="KW-0472">Membrane</keyword>
<feature type="transmembrane region" description="Helical" evidence="7">
    <location>
        <begin position="342"/>
        <end position="365"/>
    </location>
</feature>
<evidence type="ECO:0000259" key="8">
    <source>
        <dbReference type="PROSITE" id="PS50850"/>
    </source>
</evidence>
<keyword evidence="4 7" id="KW-0812">Transmembrane</keyword>
<reference evidence="9" key="1">
    <citation type="submission" date="2022-12" db="EMBL/GenBank/DDBJ databases">
        <title>Draft genome sequence of the thermophilic strain Brevibacillus thermoruber HT42, isolated from Los Humeros, Puebla, Mexico, with biotechnological potential.</title>
        <authorList>
            <person name="Lara Sanchez J."/>
            <person name="Solis Palacios R."/>
            <person name="Bustos Baena A.S."/>
            <person name="Ruz Baez A.E."/>
            <person name="Espinosa Luna G."/>
            <person name="Oliart Ros R.M."/>
        </authorList>
    </citation>
    <scope>NUCLEOTIDE SEQUENCE</scope>
    <source>
        <strain evidence="9">HT42</strain>
    </source>
</reference>
<proteinExistence type="predicted"/>
<dbReference type="PANTHER" id="PTHR23517:SF3">
    <property type="entry name" value="INTEGRAL MEMBRANE TRANSPORT PROTEIN"/>
    <property type="match status" value="1"/>
</dbReference>
<dbReference type="SUPFAM" id="SSF103473">
    <property type="entry name" value="MFS general substrate transporter"/>
    <property type="match status" value="1"/>
</dbReference>
<feature type="transmembrane region" description="Helical" evidence="7">
    <location>
        <begin position="371"/>
        <end position="392"/>
    </location>
</feature>
<comment type="subcellular location">
    <subcellularLocation>
        <location evidence="1">Cell membrane</location>
        <topology evidence="1">Multi-pass membrane protein</topology>
    </subcellularLocation>
</comment>
<comment type="caution">
    <text evidence="9">The sequence shown here is derived from an EMBL/GenBank/DDBJ whole genome shotgun (WGS) entry which is preliminary data.</text>
</comment>
<accession>A0A9X3TT20</accession>
<dbReference type="GO" id="GO:0005886">
    <property type="term" value="C:plasma membrane"/>
    <property type="evidence" value="ECO:0007669"/>
    <property type="project" value="UniProtKB-SubCell"/>
</dbReference>
<keyword evidence="10" id="KW-1185">Reference proteome</keyword>
<evidence type="ECO:0000256" key="1">
    <source>
        <dbReference type="ARBA" id="ARBA00004651"/>
    </source>
</evidence>
<dbReference type="Proteomes" id="UP001151071">
    <property type="component" value="Unassembled WGS sequence"/>
</dbReference>
<dbReference type="PROSITE" id="PS50850">
    <property type="entry name" value="MFS"/>
    <property type="match status" value="1"/>
</dbReference>
<name>A0A9X3TT20_9BACL</name>
<dbReference type="EMBL" id="JAPYYP010000016">
    <property type="protein sequence ID" value="MDA5109343.1"/>
    <property type="molecule type" value="Genomic_DNA"/>
</dbReference>
<dbReference type="PIRSF" id="PIRSF002808">
    <property type="entry name" value="Hexose_phosphate_transp"/>
    <property type="match status" value="1"/>
</dbReference>
<feature type="transmembrane region" description="Helical" evidence="7">
    <location>
        <begin position="135"/>
        <end position="153"/>
    </location>
</feature>
<dbReference type="AlphaFoldDB" id="A0A9X3TT20"/>
<feature type="transmembrane region" description="Helical" evidence="7">
    <location>
        <begin position="101"/>
        <end position="123"/>
    </location>
</feature>
<feature type="transmembrane region" description="Helical" evidence="7">
    <location>
        <begin position="307"/>
        <end position="330"/>
    </location>
</feature>
<evidence type="ECO:0000256" key="6">
    <source>
        <dbReference type="ARBA" id="ARBA00023136"/>
    </source>
</evidence>